<dbReference type="PANTHER" id="PTHR35089:SF1">
    <property type="entry name" value="CHAPERONE PROTEIN SKP"/>
    <property type="match status" value="1"/>
</dbReference>
<evidence type="ECO:0000313" key="4">
    <source>
        <dbReference type="EMBL" id="SCB83805.1"/>
    </source>
</evidence>
<dbReference type="GO" id="GO:0005829">
    <property type="term" value="C:cytosol"/>
    <property type="evidence" value="ECO:0007669"/>
    <property type="project" value="TreeGrafter"/>
</dbReference>
<feature type="coiled-coil region" evidence="3">
    <location>
        <begin position="83"/>
        <end position="143"/>
    </location>
</feature>
<keyword evidence="2" id="KW-0732">Signal</keyword>
<dbReference type="Pfam" id="PF03938">
    <property type="entry name" value="OmpH"/>
    <property type="match status" value="1"/>
</dbReference>
<evidence type="ECO:0000313" key="5">
    <source>
        <dbReference type="Proteomes" id="UP000242818"/>
    </source>
</evidence>
<dbReference type="AlphaFoldDB" id="A0A1C3ZNC7"/>
<dbReference type="InterPro" id="IPR024930">
    <property type="entry name" value="Skp_dom_sf"/>
</dbReference>
<accession>A0A1C3ZNC7</accession>
<dbReference type="GO" id="GO:0051082">
    <property type="term" value="F:unfolded protein binding"/>
    <property type="evidence" value="ECO:0007669"/>
    <property type="project" value="InterPro"/>
</dbReference>
<evidence type="ECO:0000256" key="1">
    <source>
        <dbReference type="ARBA" id="ARBA00009091"/>
    </source>
</evidence>
<dbReference type="EMBL" id="FMAR01000001">
    <property type="protein sequence ID" value="SCB83805.1"/>
    <property type="molecule type" value="Genomic_DNA"/>
</dbReference>
<name>A0A1C3ZNC7_9BACT</name>
<dbReference type="Proteomes" id="UP000242818">
    <property type="component" value="Unassembled WGS sequence"/>
</dbReference>
<proteinExistence type="inferred from homology"/>
<organism evidence="4 5">
    <name type="scientific">Chitinophaga costaii</name>
    <dbReference type="NCBI Taxonomy" id="1335309"/>
    <lineage>
        <taxon>Bacteria</taxon>
        <taxon>Pseudomonadati</taxon>
        <taxon>Bacteroidota</taxon>
        <taxon>Chitinophagia</taxon>
        <taxon>Chitinophagales</taxon>
        <taxon>Chitinophagaceae</taxon>
        <taxon>Chitinophaga</taxon>
    </lineage>
</organism>
<comment type="similarity">
    <text evidence="1">Belongs to the Skp family.</text>
</comment>
<protein>
    <submittedName>
        <fullName evidence="4">Periplasmic chaperone for outer membrane proteins Skp</fullName>
    </submittedName>
</protein>
<dbReference type="STRING" id="1335309.GA0116948_101476"/>
<dbReference type="Gene3D" id="3.30.910.20">
    <property type="entry name" value="Skp domain"/>
    <property type="match status" value="1"/>
</dbReference>
<gene>
    <name evidence="4" type="ORF">GA0116948_101476</name>
</gene>
<dbReference type="SMART" id="SM00935">
    <property type="entry name" value="OmpH"/>
    <property type="match status" value="1"/>
</dbReference>
<reference evidence="4 5" key="1">
    <citation type="submission" date="2016-08" db="EMBL/GenBank/DDBJ databases">
        <authorList>
            <person name="Seilhamer J.J."/>
        </authorList>
    </citation>
    <scope>NUCLEOTIDE SEQUENCE [LARGE SCALE GENOMIC DNA]</scope>
    <source>
        <strain evidence="4 5">A37T2</strain>
    </source>
</reference>
<dbReference type="SUPFAM" id="SSF111384">
    <property type="entry name" value="OmpH-like"/>
    <property type="match status" value="1"/>
</dbReference>
<dbReference type="OrthoDB" id="1493259at2"/>
<dbReference type="InterPro" id="IPR005632">
    <property type="entry name" value="Chaperone_Skp"/>
</dbReference>
<keyword evidence="5" id="KW-1185">Reference proteome</keyword>
<evidence type="ECO:0000256" key="2">
    <source>
        <dbReference type="ARBA" id="ARBA00022729"/>
    </source>
</evidence>
<keyword evidence="3" id="KW-0175">Coiled coil</keyword>
<dbReference type="RefSeq" id="WP_089708600.1">
    <property type="nucleotide sequence ID" value="NZ_FMAR01000001.1"/>
</dbReference>
<evidence type="ECO:0000256" key="3">
    <source>
        <dbReference type="SAM" id="Coils"/>
    </source>
</evidence>
<sequence length="198" mass="22319">MYTLQNFVKKGMLALFVAGSMTACKNQGTNTTTSAAGAAAPATATTAASNFKIAYVDLDSLEAHFDYFIQRKKELEKKQEAMDNELKANATALQNEAAQYQQKANTMTQSEVESIQRALYTKQQELEQKRQAMSQQYAAQESQFNDELQKKLDIFLKTYNADKRYSYIFSYRAGASNILYHDESYDITADVIKGMNTK</sequence>
<dbReference type="GO" id="GO:0050821">
    <property type="term" value="P:protein stabilization"/>
    <property type="evidence" value="ECO:0007669"/>
    <property type="project" value="TreeGrafter"/>
</dbReference>
<dbReference type="PANTHER" id="PTHR35089">
    <property type="entry name" value="CHAPERONE PROTEIN SKP"/>
    <property type="match status" value="1"/>
</dbReference>